<evidence type="ECO:0000313" key="2">
    <source>
        <dbReference type="EMBL" id="KAK1436258.1"/>
    </source>
</evidence>
<organism evidence="2 3">
    <name type="scientific">Tagetes erecta</name>
    <name type="common">African marigold</name>
    <dbReference type="NCBI Taxonomy" id="13708"/>
    <lineage>
        <taxon>Eukaryota</taxon>
        <taxon>Viridiplantae</taxon>
        <taxon>Streptophyta</taxon>
        <taxon>Embryophyta</taxon>
        <taxon>Tracheophyta</taxon>
        <taxon>Spermatophyta</taxon>
        <taxon>Magnoliopsida</taxon>
        <taxon>eudicotyledons</taxon>
        <taxon>Gunneridae</taxon>
        <taxon>Pentapetalae</taxon>
        <taxon>asterids</taxon>
        <taxon>campanulids</taxon>
        <taxon>Asterales</taxon>
        <taxon>Asteraceae</taxon>
        <taxon>Asteroideae</taxon>
        <taxon>Heliantheae alliance</taxon>
        <taxon>Tageteae</taxon>
        <taxon>Tagetes</taxon>
    </lineage>
</organism>
<feature type="transmembrane region" description="Helical" evidence="1">
    <location>
        <begin position="38"/>
        <end position="56"/>
    </location>
</feature>
<gene>
    <name evidence="2" type="ORF">QVD17_02037</name>
</gene>
<protein>
    <submittedName>
        <fullName evidence="2">Uncharacterized protein</fullName>
    </submittedName>
</protein>
<proteinExistence type="predicted"/>
<accession>A0AAD8L8F4</accession>
<dbReference type="AlphaFoldDB" id="A0AAD8L8F4"/>
<evidence type="ECO:0000313" key="3">
    <source>
        <dbReference type="Proteomes" id="UP001229421"/>
    </source>
</evidence>
<dbReference type="EMBL" id="JAUHHV010000001">
    <property type="protein sequence ID" value="KAK1436258.1"/>
    <property type="molecule type" value="Genomic_DNA"/>
</dbReference>
<keyword evidence="3" id="KW-1185">Reference proteome</keyword>
<keyword evidence="1" id="KW-1133">Transmembrane helix</keyword>
<keyword evidence="1" id="KW-0472">Membrane</keyword>
<comment type="caution">
    <text evidence="2">The sequence shown here is derived from an EMBL/GenBank/DDBJ whole genome shotgun (WGS) entry which is preliminary data.</text>
</comment>
<feature type="transmembrane region" description="Helical" evidence="1">
    <location>
        <begin position="6"/>
        <end position="26"/>
    </location>
</feature>
<keyword evidence="1" id="KW-0812">Transmembrane</keyword>
<dbReference type="Proteomes" id="UP001229421">
    <property type="component" value="Unassembled WGS sequence"/>
</dbReference>
<feature type="transmembrane region" description="Helical" evidence="1">
    <location>
        <begin position="68"/>
        <end position="88"/>
    </location>
</feature>
<reference evidence="2" key="1">
    <citation type="journal article" date="2023" name="bioRxiv">
        <title>Improved chromosome-level genome assembly for marigold (Tagetes erecta).</title>
        <authorList>
            <person name="Jiang F."/>
            <person name="Yuan L."/>
            <person name="Wang S."/>
            <person name="Wang H."/>
            <person name="Xu D."/>
            <person name="Wang A."/>
            <person name="Fan W."/>
        </authorList>
    </citation>
    <scope>NUCLEOTIDE SEQUENCE</scope>
    <source>
        <strain evidence="2">WSJ</strain>
        <tissue evidence="2">Leaf</tissue>
    </source>
</reference>
<evidence type="ECO:0000256" key="1">
    <source>
        <dbReference type="SAM" id="Phobius"/>
    </source>
</evidence>
<sequence length="89" mass="10302">MTLKTLTIINHLSHFFVFIVPNPFFHFTPRHTHRYSDLYIHIYAFIIIIFSRQGSVQASTIACSPKTTFQFHFCNVIVILGFVDLGLIS</sequence>
<name>A0AAD8L8F4_TARER</name>